<accession>A0ABV6X2K4</accession>
<protein>
    <submittedName>
        <fullName evidence="1">Uncharacterized protein</fullName>
    </submittedName>
</protein>
<evidence type="ECO:0000313" key="2">
    <source>
        <dbReference type="Proteomes" id="UP001592530"/>
    </source>
</evidence>
<dbReference type="RefSeq" id="WP_380554430.1">
    <property type="nucleotide sequence ID" value="NZ_JBHEZY010000006.1"/>
</dbReference>
<name>A0ABV6X2K4_9ACTN</name>
<evidence type="ECO:0000313" key="1">
    <source>
        <dbReference type="EMBL" id="MFC1432507.1"/>
    </source>
</evidence>
<organism evidence="1 2">
    <name type="scientific">Streptacidiphilus alkalitolerans</name>
    <dbReference type="NCBI Taxonomy" id="3342712"/>
    <lineage>
        <taxon>Bacteria</taxon>
        <taxon>Bacillati</taxon>
        <taxon>Actinomycetota</taxon>
        <taxon>Actinomycetes</taxon>
        <taxon>Kitasatosporales</taxon>
        <taxon>Streptomycetaceae</taxon>
        <taxon>Streptacidiphilus</taxon>
    </lineage>
</organism>
<comment type="caution">
    <text evidence="1">The sequence shown here is derived from an EMBL/GenBank/DDBJ whole genome shotgun (WGS) entry which is preliminary data.</text>
</comment>
<reference evidence="1 2" key="1">
    <citation type="submission" date="2024-09" db="EMBL/GenBank/DDBJ databases">
        <authorList>
            <person name="Lee S.D."/>
        </authorList>
    </citation>
    <scope>NUCLEOTIDE SEQUENCE [LARGE SCALE GENOMIC DNA]</scope>
    <source>
        <strain evidence="1 2">N1-3</strain>
    </source>
</reference>
<gene>
    <name evidence="1" type="ORF">ACEZDB_17820</name>
</gene>
<dbReference type="EMBL" id="JBHEZY010000006">
    <property type="protein sequence ID" value="MFC1432507.1"/>
    <property type="molecule type" value="Genomic_DNA"/>
</dbReference>
<sequence>MPHILDGSRRPGRVFDHTVALEEVAEGYRLMNDREALEEETS</sequence>
<proteinExistence type="predicted"/>
<dbReference type="Proteomes" id="UP001592530">
    <property type="component" value="Unassembled WGS sequence"/>
</dbReference>